<organism evidence="1 2">
    <name type="scientific">Pelagomonas calceolata</name>
    <dbReference type="NCBI Taxonomy" id="35677"/>
    <lineage>
        <taxon>Eukaryota</taxon>
        <taxon>Sar</taxon>
        <taxon>Stramenopiles</taxon>
        <taxon>Ochrophyta</taxon>
        <taxon>Pelagophyceae</taxon>
        <taxon>Pelagomonadales</taxon>
        <taxon>Pelagomonadaceae</taxon>
        <taxon>Pelagomonas</taxon>
    </lineage>
</organism>
<accession>A0A8J2X470</accession>
<gene>
    <name evidence="1" type="ORF">PECAL_6P14870</name>
</gene>
<proteinExistence type="predicted"/>
<evidence type="ECO:0000313" key="2">
    <source>
        <dbReference type="Proteomes" id="UP000789595"/>
    </source>
</evidence>
<dbReference type="Proteomes" id="UP000789595">
    <property type="component" value="Unassembled WGS sequence"/>
</dbReference>
<name>A0A8J2X470_9STRA</name>
<protein>
    <submittedName>
        <fullName evidence="1">Uncharacterized protein</fullName>
    </submittedName>
</protein>
<dbReference type="EMBL" id="CAKKNE010000006">
    <property type="protein sequence ID" value="CAH0379848.1"/>
    <property type="molecule type" value="Genomic_DNA"/>
</dbReference>
<reference evidence="1" key="1">
    <citation type="submission" date="2021-11" db="EMBL/GenBank/DDBJ databases">
        <authorList>
            <consortium name="Genoscope - CEA"/>
            <person name="William W."/>
        </authorList>
    </citation>
    <scope>NUCLEOTIDE SEQUENCE</scope>
</reference>
<evidence type="ECO:0000313" key="1">
    <source>
        <dbReference type="EMBL" id="CAH0379848.1"/>
    </source>
</evidence>
<dbReference type="AlphaFoldDB" id="A0A8J2X470"/>
<sequence>MSRNYRKRLYRAARAARAVTGRKLLARGRFASRGRPLQTNVAAHINYDACEMYDIDAVEAMLIRTRLFQQCPVLRSLQEGDKRALSADAGPINGTYCRRYRDAAVATRASFNENPWELMRNNNR</sequence>
<comment type="caution">
    <text evidence="1">The sequence shown here is derived from an EMBL/GenBank/DDBJ whole genome shotgun (WGS) entry which is preliminary data.</text>
</comment>
<keyword evidence="2" id="KW-1185">Reference proteome</keyword>